<dbReference type="Proteomes" id="UP000053766">
    <property type="component" value="Unassembled WGS sequence"/>
</dbReference>
<reference evidence="2" key="2">
    <citation type="journal article" date="2016" name="Sci. Rep.">
        <title>Dictyocaulus viviparus genome, variome and transcriptome elucidate lungworm biology and support future intervention.</title>
        <authorList>
            <person name="McNulty S.N."/>
            <person name="Strube C."/>
            <person name="Rosa B.A."/>
            <person name="Martin J.C."/>
            <person name="Tyagi R."/>
            <person name="Choi Y.J."/>
            <person name="Wang Q."/>
            <person name="Hallsworth Pepin K."/>
            <person name="Zhang X."/>
            <person name="Ozersky P."/>
            <person name="Wilson R.K."/>
            <person name="Sternberg P.W."/>
            <person name="Gasser R.B."/>
            <person name="Mitreva M."/>
        </authorList>
    </citation>
    <scope>NUCLEOTIDE SEQUENCE [LARGE SCALE GENOMIC DNA]</scope>
    <source>
        <strain evidence="2">HannoverDv2000</strain>
    </source>
</reference>
<dbReference type="EMBL" id="KN716380">
    <property type="protein sequence ID" value="KJH45895.1"/>
    <property type="molecule type" value="Genomic_DNA"/>
</dbReference>
<organism evidence="1 2">
    <name type="scientific">Dictyocaulus viviparus</name>
    <name type="common">Bovine lungworm</name>
    <dbReference type="NCBI Taxonomy" id="29172"/>
    <lineage>
        <taxon>Eukaryota</taxon>
        <taxon>Metazoa</taxon>
        <taxon>Ecdysozoa</taxon>
        <taxon>Nematoda</taxon>
        <taxon>Chromadorea</taxon>
        <taxon>Rhabditida</taxon>
        <taxon>Rhabditina</taxon>
        <taxon>Rhabditomorpha</taxon>
        <taxon>Strongyloidea</taxon>
        <taxon>Metastrongylidae</taxon>
        <taxon>Dictyocaulus</taxon>
    </lineage>
</organism>
<protein>
    <submittedName>
        <fullName evidence="1">Uncharacterized protein</fullName>
    </submittedName>
</protein>
<sequence>MIGPIGDKYCALNTMRHCQYGTPGPAYQIIDSLALTIVSRALITDAALERLLDRLLEEYIEEIEKMAEIVAQEGYMSEEVTPIELQMSDSHVPVTVQTGFMADAKDWMAGRFTFQKILITDSPHRLQYSSYRLKGDI</sequence>
<dbReference type="AlphaFoldDB" id="A0A0D8XMY6"/>
<accession>A0A0D8XMY6</accession>
<gene>
    <name evidence="1" type="ORF">DICVIV_08050</name>
</gene>
<reference evidence="1 2" key="1">
    <citation type="submission" date="2013-11" db="EMBL/GenBank/DDBJ databases">
        <title>Draft genome of the bovine lungworm Dictyocaulus viviparus.</title>
        <authorList>
            <person name="Mitreva M."/>
        </authorList>
    </citation>
    <scope>NUCLEOTIDE SEQUENCE [LARGE SCALE GENOMIC DNA]</scope>
    <source>
        <strain evidence="1 2">HannoverDv2000</strain>
    </source>
</reference>
<dbReference type="STRING" id="29172.A0A0D8XMY6"/>
<dbReference type="OrthoDB" id="5872052at2759"/>
<proteinExistence type="predicted"/>
<evidence type="ECO:0000313" key="1">
    <source>
        <dbReference type="EMBL" id="KJH45895.1"/>
    </source>
</evidence>
<keyword evidence="2" id="KW-1185">Reference proteome</keyword>
<evidence type="ECO:0000313" key="2">
    <source>
        <dbReference type="Proteomes" id="UP000053766"/>
    </source>
</evidence>
<name>A0A0D8XMY6_DICVI</name>